<dbReference type="Proteomes" id="UP000664904">
    <property type="component" value="Chromosome"/>
</dbReference>
<dbReference type="InterPro" id="IPR000531">
    <property type="entry name" value="Beta-barrel_TonB"/>
</dbReference>
<organism evidence="5 6">
    <name type="scientific">Pseudoalteromonas xiamenensis</name>
    <dbReference type="NCBI Taxonomy" id="882626"/>
    <lineage>
        <taxon>Bacteria</taxon>
        <taxon>Pseudomonadati</taxon>
        <taxon>Pseudomonadota</taxon>
        <taxon>Gammaproteobacteria</taxon>
        <taxon>Alteromonadales</taxon>
        <taxon>Pseudoalteromonadaceae</taxon>
        <taxon>Pseudoalteromonas</taxon>
    </lineage>
</organism>
<keyword evidence="5" id="KW-0675">Receptor</keyword>
<dbReference type="GO" id="GO:0009279">
    <property type="term" value="C:cell outer membrane"/>
    <property type="evidence" value="ECO:0007669"/>
    <property type="project" value="UniProtKB-SubCell"/>
</dbReference>
<evidence type="ECO:0000256" key="2">
    <source>
        <dbReference type="ARBA" id="ARBA00023136"/>
    </source>
</evidence>
<comment type="subcellular location">
    <subcellularLocation>
        <location evidence="1">Cell outer membrane</location>
    </subcellularLocation>
</comment>
<dbReference type="EMBL" id="CP072133">
    <property type="protein sequence ID" value="QTH71425.1"/>
    <property type="molecule type" value="Genomic_DNA"/>
</dbReference>
<proteinExistence type="predicted"/>
<evidence type="ECO:0000256" key="3">
    <source>
        <dbReference type="ARBA" id="ARBA00023237"/>
    </source>
</evidence>
<evidence type="ECO:0000313" key="5">
    <source>
        <dbReference type="EMBL" id="QTH71425.1"/>
    </source>
</evidence>
<dbReference type="KEGG" id="pxi:J5O05_16940"/>
<dbReference type="Pfam" id="PF00593">
    <property type="entry name" value="TonB_dep_Rec_b-barrel"/>
    <property type="match status" value="1"/>
</dbReference>
<accession>A0A975HMS5</accession>
<dbReference type="PANTHER" id="PTHR47234">
    <property type="match status" value="1"/>
</dbReference>
<dbReference type="PANTHER" id="PTHR47234:SF2">
    <property type="entry name" value="TONB-DEPENDENT RECEPTOR"/>
    <property type="match status" value="1"/>
</dbReference>
<dbReference type="InterPro" id="IPR036942">
    <property type="entry name" value="Beta-barrel_TonB_sf"/>
</dbReference>
<name>A0A975HMS5_9GAMM</name>
<keyword evidence="6" id="KW-1185">Reference proteome</keyword>
<feature type="domain" description="TonB-dependent receptor-like beta-barrel" evidence="4">
    <location>
        <begin position="38"/>
        <end position="525"/>
    </location>
</feature>
<dbReference type="RefSeq" id="WP_208843066.1">
    <property type="nucleotide sequence ID" value="NZ_CP072133.1"/>
</dbReference>
<sequence>MTAEEIASIDRVQAQWRSLPAGNRTTEYETTATHIVAGLRGLTGEIDWEGAFTYSVSDQDQNYPTGWLLLDEFLDVIGTGAVNVFVPNEELDDASRQALAPAIYHGNWENTKITMKGADFKGSMPVFDLPGGLAYVAAGVDYRDYTYENSLSEANQEARLLFLEAGTSYDLQRSQMGIFAELDMPVIDDVTVNIAGRYDDFSGVDAAQVGNYTGEVGEISKGDSDFTYKLSARWQATEDLLLRASYGTGFKAPSLLAIARPQVDFGVTSGNYVCPFSPSDALYQACPDKQGGRVQYGVYQKGNTNLKFETSKQSTVGIVFAPSTGFGITLDYWQVEMEDRVTQLTEDQIFADPVRYRDLFTTRTNAATGDQELAIIQSSANVGSAKYSGVDWSVDLTNDLSFGQLKTRWSGTYTIESTYTRPGTTDDWITSLGRFGDDQEVTFRLTQQISSTLSHGDFAHTVRLNYKSGYQDQFQSADDCAVSLVDAFGDCVSVQLRVPSYTLMDYQTVYNFDDNTTVTFGINNLLDKQPPMSLRTGGAGHQVGFDPRYADVYGRTFYLQADYRF</sequence>
<keyword evidence="2" id="KW-0472">Membrane</keyword>
<dbReference type="AlphaFoldDB" id="A0A975HMS5"/>
<evidence type="ECO:0000259" key="4">
    <source>
        <dbReference type="Pfam" id="PF00593"/>
    </source>
</evidence>
<gene>
    <name evidence="5" type="ORF">J5O05_16940</name>
</gene>
<keyword evidence="3" id="KW-0998">Cell outer membrane</keyword>
<dbReference type="Gene3D" id="2.40.170.20">
    <property type="entry name" value="TonB-dependent receptor, beta-barrel domain"/>
    <property type="match status" value="1"/>
</dbReference>
<reference evidence="5" key="1">
    <citation type="submission" date="2021-03" db="EMBL/GenBank/DDBJ databases">
        <title>Complete Genome of Pseudoalteromonas xiamenensis STKMTI.2, a new potential marine bacterium producing anti-Vibrio compounds.</title>
        <authorList>
            <person name="Handayani D.P."/>
            <person name="Isnansetyo A."/>
            <person name="Istiqomah I."/>
            <person name="Jumina J."/>
        </authorList>
    </citation>
    <scope>NUCLEOTIDE SEQUENCE</scope>
    <source>
        <strain evidence="5">STKMTI.2</strain>
    </source>
</reference>
<evidence type="ECO:0000256" key="1">
    <source>
        <dbReference type="ARBA" id="ARBA00004442"/>
    </source>
</evidence>
<protein>
    <submittedName>
        <fullName evidence="5">TonB-dependent receptor</fullName>
    </submittedName>
</protein>
<evidence type="ECO:0000313" key="6">
    <source>
        <dbReference type="Proteomes" id="UP000664904"/>
    </source>
</evidence>
<dbReference type="SUPFAM" id="SSF56935">
    <property type="entry name" value="Porins"/>
    <property type="match status" value="1"/>
</dbReference>